<name>A0A163GJR6_9BACL</name>
<gene>
    <name evidence="1" type="ORF">AWU65_03245</name>
</gene>
<dbReference type="Proteomes" id="UP000076796">
    <property type="component" value="Unassembled WGS sequence"/>
</dbReference>
<protein>
    <submittedName>
        <fullName evidence="1">Uncharacterized protein</fullName>
    </submittedName>
</protein>
<accession>A0A163GJR6</accession>
<organism evidence="1 2">
    <name type="scientific">Paenibacillus glucanolyticus</name>
    <dbReference type="NCBI Taxonomy" id="59843"/>
    <lineage>
        <taxon>Bacteria</taxon>
        <taxon>Bacillati</taxon>
        <taxon>Bacillota</taxon>
        <taxon>Bacilli</taxon>
        <taxon>Bacillales</taxon>
        <taxon>Paenibacillaceae</taxon>
        <taxon>Paenibacillus</taxon>
    </lineage>
</organism>
<evidence type="ECO:0000313" key="1">
    <source>
        <dbReference type="EMBL" id="KZS45010.1"/>
    </source>
</evidence>
<proteinExistence type="predicted"/>
<evidence type="ECO:0000313" key="2">
    <source>
        <dbReference type="Proteomes" id="UP000076796"/>
    </source>
</evidence>
<comment type="caution">
    <text evidence="1">The sequence shown here is derived from an EMBL/GenBank/DDBJ whole genome shotgun (WGS) entry which is preliminary data.</text>
</comment>
<sequence>MEVIPLDQLSEWRSRHYDLKIQLLRLSKKIVTTTHHEDVIFYQELCEIYARHIKKIESDCFDEIGVSICNCGFHPEQCIE</sequence>
<dbReference type="EMBL" id="LWMH01000001">
    <property type="protein sequence ID" value="KZS45010.1"/>
    <property type="molecule type" value="Genomic_DNA"/>
</dbReference>
<keyword evidence="2" id="KW-1185">Reference proteome</keyword>
<dbReference type="AlphaFoldDB" id="A0A163GJR6"/>
<reference evidence="1" key="1">
    <citation type="journal article" date="2016" name="Genome Announc.">
        <title>Draft genomes of two strains of Paenibacillus glucanolyticus with capability to degrade lignocellulose.</title>
        <authorList>
            <person name="Mathews S.L."/>
            <person name="Pawlak J."/>
            <person name="Grunden A.M."/>
        </authorList>
    </citation>
    <scope>NUCLEOTIDE SEQUENCE [LARGE SCALE GENOMIC DNA]</scope>
    <source>
        <strain evidence="1">SLM1</strain>
    </source>
</reference>